<dbReference type="EMBL" id="MFAM01000027">
    <property type="protein sequence ID" value="OGD79043.1"/>
    <property type="molecule type" value="Genomic_DNA"/>
</dbReference>
<protein>
    <submittedName>
        <fullName evidence="2">Uncharacterized protein</fullName>
    </submittedName>
</protein>
<evidence type="ECO:0000313" key="2">
    <source>
        <dbReference type="EMBL" id="OGD79043.1"/>
    </source>
</evidence>
<organism evidence="2 3">
    <name type="scientific">Candidatus Collierbacteria bacterium RIFOXYB1_FULL_49_13</name>
    <dbReference type="NCBI Taxonomy" id="1817728"/>
    <lineage>
        <taxon>Bacteria</taxon>
        <taxon>Candidatus Collieribacteriota</taxon>
    </lineage>
</organism>
<comment type="caution">
    <text evidence="2">The sequence shown here is derived from an EMBL/GenBank/DDBJ whole genome shotgun (WGS) entry which is preliminary data.</text>
</comment>
<gene>
    <name evidence="2" type="ORF">A2368_00680</name>
</gene>
<keyword evidence="1" id="KW-0472">Membrane</keyword>
<keyword evidence="1" id="KW-1133">Transmembrane helix</keyword>
<evidence type="ECO:0000313" key="3">
    <source>
        <dbReference type="Proteomes" id="UP000176682"/>
    </source>
</evidence>
<dbReference type="AlphaFoldDB" id="A0A1F5FHG0"/>
<evidence type="ECO:0000256" key="1">
    <source>
        <dbReference type="SAM" id="Phobius"/>
    </source>
</evidence>
<accession>A0A1F5FHG0</accession>
<sequence length="182" mass="20398">MIKQESWWRKLWSKRPRRLKPNQKQVRQIMVAVIITTALVIWFSLVNAEVHHGKAVDFSADSTEKVIVVGSDEPVKVTALSSKGYFRVSAEDGSFVEGVHLAGEEGYIVDPGLDHFMPTGVWDVDQSGVQMTAVSQDGKELTVYIHQTVFIKMFTLALCLVLSGVLSAMTWIIMKDVQEGRF</sequence>
<name>A0A1F5FHG0_9BACT</name>
<feature type="transmembrane region" description="Helical" evidence="1">
    <location>
        <begin position="149"/>
        <end position="174"/>
    </location>
</feature>
<keyword evidence="1" id="KW-0812">Transmembrane</keyword>
<proteinExistence type="predicted"/>
<dbReference type="Proteomes" id="UP000176682">
    <property type="component" value="Unassembled WGS sequence"/>
</dbReference>
<reference evidence="2 3" key="1">
    <citation type="journal article" date="2016" name="Nat. Commun.">
        <title>Thousands of microbial genomes shed light on interconnected biogeochemical processes in an aquifer system.</title>
        <authorList>
            <person name="Anantharaman K."/>
            <person name="Brown C.T."/>
            <person name="Hug L.A."/>
            <person name="Sharon I."/>
            <person name="Castelle C.J."/>
            <person name="Probst A.J."/>
            <person name="Thomas B.C."/>
            <person name="Singh A."/>
            <person name="Wilkins M.J."/>
            <person name="Karaoz U."/>
            <person name="Brodie E.L."/>
            <person name="Williams K.H."/>
            <person name="Hubbard S.S."/>
            <person name="Banfield J.F."/>
        </authorList>
    </citation>
    <scope>NUCLEOTIDE SEQUENCE [LARGE SCALE GENOMIC DNA]</scope>
</reference>